<evidence type="ECO:0000256" key="1">
    <source>
        <dbReference type="SAM" id="Phobius"/>
    </source>
</evidence>
<reference evidence="2 3" key="1">
    <citation type="submission" date="2018-06" db="EMBL/GenBank/DDBJ databases">
        <title>WGS assembly of Brassica rapa FPsc.</title>
        <authorList>
            <person name="Bowman J."/>
            <person name="Kohchi T."/>
            <person name="Yamato K."/>
            <person name="Jenkins J."/>
            <person name="Shu S."/>
            <person name="Ishizaki K."/>
            <person name="Yamaoka S."/>
            <person name="Nishihama R."/>
            <person name="Nakamura Y."/>
            <person name="Berger F."/>
            <person name="Adam C."/>
            <person name="Aki S."/>
            <person name="Althoff F."/>
            <person name="Araki T."/>
            <person name="Arteaga-Vazquez M."/>
            <person name="Balasubrmanian S."/>
            <person name="Bauer D."/>
            <person name="Boehm C."/>
            <person name="Briginshaw L."/>
            <person name="Caballero-Perez J."/>
            <person name="Catarino B."/>
            <person name="Chen F."/>
            <person name="Chiyoda S."/>
            <person name="Chovatia M."/>
            <person name="Davies K."/>
            <person name="Delmans M."/>
            <person name="Demura T."/>
            <person name="Dierschke T."/>
            <person name="Dolan L."/>
            <person name="Dorantes-Acosta A."/>
            <person name="Eklund D."/>
            <person name="Florent S."/>
            <person name="Flores-Sandoval E."/>
            <person name="Fujiyama A."/>
            <person name="Fukuzawa H."/>
            <person name="Galik B."/>
            <person name="Grimanelli D."/>
            <person name="Grimwood J."/>
            <person name="Grossniklaus U."/>
            <person name="Hamada T."/>
            <person name="Haseloff J."/>
            <person name="Hetherington A."/>
            <person name="Higo A."/>
            <person name="Hirakawa Y."/>
            <person name="Hundley H."/>
            <person name="Ikeda Y."/>
            <person name="Inoue K."/>
            <person name="Inoue S."/>
            <person name="Ishida S."/>
            <person name="Jia Q."/>
            <person name="Kakita M."/>
            <person name="Kanazawa T."/>
            <person name="Kawai Y."/>
            <person name="Kawashima T."/>
            <person name="Kennedy M."/>
            <person name="Kinose K."/>
            <person name="Kinoshita T."/>
            <person name="Kohara Y."/>
            <person name="Koide E."/>
            <person name="Komatsu K."/>
            <person name="Kopischke S."/>
            <person name="Kubo M."/>
            <person name="Kyozuka J."/>
            <person name="Lagercrantz U."/>
            <person name="Lin S."/>
            <person name="Lindquist E."/>
            <person name="Lipzen A."/>
            <person name="Lu C."/>
            <person name="Luna E."/>
            <person name="Martienssen R."/>
            <person name="Minamino N."/>
            <person name="Mizutani M."/>
            <person name="Mizutani M."/>
            <person name="Mochizuki N."/>
            <person name="Monte I."/>
            <person name="Mosher R."/>
            <person name="Nagasaki H."/>
            <person name="Nakagami H."/>
            <person name="Naramoto S."/>
            <person name="Nishitani K."/>
            <person name="Ohtani M."/>
            <person name="Okamoto T."/>
            <person name="Okumura M."/>
            <person name="Phillips J."/>
            <person name="Pollak B."/>
            <person name="Reinders A."/>
            <person name="Roevekamp M."/>
            <person name="Sano R."/>
            <person name="Sawa S."/>
            <person name="Schmid M."/>
            <person name="Shirakawa M."/>
            <person name="Solano R."/>
            <person name="Spunde A."/>
            <person name="Suetsugu N."/>
            <person name="Sugano S."/>
            <person name="Sugiyama A."/>
            <person name="Sun R."/>
            <person name="Suzuki Y."/>
            <person name="Takenaka M."/>
            <person name="Takezawa D."/>
            <person name="Tomogane H."/>
            <person name="Tsuzuki M."/>
            <person name="Ueda T."/>
            <person name="Umeda M."/>
            <person name="Ward J."/>
            <person name="Watanabe Y."/>
            <person name="Yazaki K."/>
            <person name="Yokoyama R."/>
            <person name="Yoshitake Y."/>
            <person name="Yotsui I."/>
            <person name="Zachgo S."/>
            <person name="Schmutz J."/>
        </authorList>
    </citation>
    <scope>NUCLEOTIDE SEQUENCE [LARGE SCALE GENOMIC DNA]</scope>
    <source>
        <strain evidence="3">cv. B-3</strain>
    </source>
</reference>
<accession>A0A397ZIZ3</accession>
<dbReference type="AlphaFoldDB" id="A0A397ZIZ3"/>
<feature type="transmembrane region" description="Helical" evidence="1">
    <location>
        <begin position="64"/>
        <end position="84"/>
    </location>
</feature>
<sequence>MEEKQKGKSPCITQRQCLRTLAQAEDPWTLSKDVLTLLSYCAPFAIYHQYLQVVSYEESFSMCLVYMSFSIFFVFLWFSVLGFSNKCYNFQINK</sequence>
<evidence type="ECO:0000313" key="2">
    <source>
        <dbReference type="EMBL" id="RID65602.1"/>
    </source>
</evidence>
<keyword evidence="1" id="KW-1133">Transmembrane helix</keyword>
<evidence type="ECO:0000313" key="3">
    <source>
        <dbReference type="Proteomes" id="UP000264353"/>
    </source>
</evidence>
<organism evidence="2 3">
    <name type="scientific">Brassica campestris</name>
    <name type="common">Field mustard</name>
    <dbReference type="NCBI Taxonomy" id="3711"/>
    <lineage>
        <taxon>Eukaryota</taxon>
        <taxon>Viridiplantae</taxon>
        <taxon>Streptophyta</taxon>
        <taxon>Embryophyta</taxon>
        <taxon>Tracheophyta</taxon>
        <taxon>Spermatophyta</taxon>
        <taxon>Magnoliopsida</taxon>
        <taxon>eudicotyledons</taxon>
        <taxon>Gunneridae</taxon>
        <taxon>Pentapetalae</taxon>
        <taxon>rosids</taxon>
        <taxon>malvids</taxon>
        <taxon>Brassicales</taxon>
        <taxon>Brassicaceae</taxon>
        <taxon>Brassiceae</taxon>
        <taxon>Brassica</taxon>
    </lineage>
</organism>
<dbReference type="Proteomes" id="UP000264353">
    <property type="component" value="Chromosome A4"/>
</dbReference>
<dbReference type="EMBL" id="CM010631">
    <property type="protein sequence ID" value="RID65602.1"/>
    <property type="molecule type" value="Genomic_DNA"/>
</dbReference>
<keyword evidence="1" id="KW-0812">Transmembrane</keyword>
<gene>
    <name evidence="2" type="ORF">BRARA_D00786</name>
</gene>
<name>A0A397ZIZ3_BRACM</name>
<proteinExistence type="predicted"/>
<protein>
    <submittedName>
        <fullName evidence="2">Uncharacterized protein</fullName>
    </submittedName>
</protein>
<keyword evidence="1" id="KW-0472">Membrane</keyword>